<dbReference type="GO" id="GO:0004713">
    <property type="term" value="F:protein tyrosine kinase activity"/>
    <property type="evidence" value="ECO:0007669"/>
    <property type="project" value="TreeGrafter"/>
</dbReference>
<dbReference type="PANTHER" id="PTHR43434:SF20">
    <property type="entry name" value="5'-NUCLEOTIDASE"/>
    <property type="match status" value="1"/>
</dbReference>
<keyword evidence="2" id="KW-1185">Reference proteome</keyword>
<organism evidence="1 2">
    <name type="scientific">Iamia majanohamensis</name>
    <dbReference type="NCBI Taxonomy" id="467976"/>
    <lineage>
        <taxon>Bacteria</taxon>
        <taxon>Bacillati</taxon>
        <taxon>Actinomycetota</taxon>
        <taxon>Acidimicrobiia</taxon>
        <taxon>Acidimicrobiales</taxon>
        <taxon>Iamiaceae</taxon>
        <taxon>Iamia</taxon>
    </lineage>
</organism>
<dbReference type="InterPro" id="IPR050155">
    <property type="entry name" value="HAD-like_hydrolase_sf"/>
</dbReference>
<dbReference type="InterPro" id="IPR023214">
    <property type="entry name" value="HAD_sf"/>
</dbReference>
<dbReference type="Gene3D" id="3.40.50.1000">
    <property type="entry name" value="HAD superfamily/HAD-like"/>
    <property type="match status" value="1"/>
</dbReference>
<reference evidence="1" key="1">
    <citation type="submission" date="2023-01" db="EMBL/GenBank/DDBJ databases">
        <title>The diversity of Class Acidimicrobiia in South China Sea sediment environments and the proposal of Iamia marina sp. nov., a novel species of the genus Iamia.</title>
        <authorList>
            <person name="He Y."/>
            <person name="Tian X."/>
        </authorList>
    </citation>
    <scope>NUCLEOTIDE SEQUENCE</scope>
    <source>
        <strain evidence="1">DSM 19957</strain>
    </source>
</reference>
<dbReference type="PANTHER" id="PTHR43434">
    <property type="entry name" value="PHOSPHOGLYCOLATE PHOSPHATASE"/>
    <property type="match status" value="1"/>
</dbReference>
<dbReference type="RefSeq" id="WP_272737882.1">
    <property type="nucleotide sequence ID" value="NZ_CP116942.1"/>
</dbReference>
<proteinExistence type="predicted"/>
<protein>
    <submittedName>
        <fullName evidence="1">HAD hydrolase-like protein</fullName>
    </submittedName>
</protein>
<name>A0AAF0BWY0_9ACTN</name>
<sequence>MPALPSPPAAVLFDLDGTLCDSEAGIVEHLAAAHATVGLPVPSRPVLRGCVGPPWSESLPAIGVPPDQVEPLITAYRATYDPAAPGLAVPFPGVADALGHLHGAGLALAVATSKPQHLATRIVVEGPLGRWFDEVVGADPAAGRHTKADVVGTALGSLGGLDATAVVMVGDRLHDVHGAAAHGVATVGVGWGCAEPGELEAAGAVEVVGSPEALVALLLGP</sequence>
<evidence type="ECO:0000313" key="2">
    <source>
        <dbReference type="Proteomes" id="UP001216390"/>
    </source>
</evidence>
<dbReference type="KEGG" id="ima:PO878_06440"/>
<dbReference type="InterPro" id="IPR036412">
    <property type="entry name" value="HAD-like_sf"/>
</dbReference>
<dbReference type="InterPro" id="IPR023198">
    <property type="entry name" value="PGP-like_dom2"/>
</dbReference>
<dbReference type="InterPro" id="IPR041492">
    <property type="entry name" value="HAD_2"/>
</dbReference>
<dbReference type="GO" id="GO:0005829">
    <property type="term" value="C:cytosol"/>
    <property type="evidence" value="ECO:0007669"/>
    <property type="project" value="TreeGrafter"/>
</dbReference>
<dbReference type="Pfam" id="PF13419">
    <property type="entry name" value="HAD_2"/>
    <property type="match status" value="1"/>
</dbReference>
<dbReference type="GO" id="GO:0016787">
    <property type="term" value="F:hydrolase activity"/>
    <property type="evidence" value="ECO:0007669"/>
    <property type="project" value="UniProtKB-KW"/>
</dbReference>
<keyword evidence="1" id="KW-0378">Hydrolase</keyword>
<gene>
    <name evidence="1" type="ORF">PO878_06440</name>
</gene>
<dbReference type="AlphaFoldDB" id="A0AAF0BWY0"/>
<accession>A0AAF0BWY0</accession>
<dbReference type="EMBL" id="CP116942">
    <property type="protein sequence ID" value="WCO68365.1"/>
    <property type="molecule type" value="Genomic_DNA"/>
</dbReference>
<dbReference type="Proteomes" id="UP001216390">
    <property type="component" value="Chromosome"/>
</dbReference>
<dbReference type="Gene3D" id="1.10.150.240">
    <property type="entry name" value="Putative phosphatase, domain 2"/>
    <property type="match status" value="1"/>
</dbReference>
<evidence type="ECO:0000313" key="1">
    <source>
        <dbReference type="EMBL" id="WCO68365.1"/>
    </source>
</evidence>
<dbReference type="SUPFAM" id="SSF56784">
    <property type="entry name" value="HAD-like"/>
    <property type="match status" value="1"/>
</dbReference>